<evidence type="ECO:0000313" key="2">
    <source>
        <dbReference type="Proteomes" id="UP000515202"/>
    </source>
</evidence>
<accession>A0A6P3QPD6</accession>
<dbReference type="AlphaFoldDB" id="A0A6P3QPD6"/>
<sequence length="327" mass="36833">MRKSLLLPETFTTLDSKAMYLFLPSTPLSVFMYYDFPDSTLREKQKPKHNPDSPSPTLRPQPSGPRRGRSGAMAEEAKVSGESQDTEVKIQQPAEKIFGGPPRRSPRSVLKVSQLLLRAIALHKGLTLATLKKELGNAGYQVRRKCVRHSGEAPKSDIKGTLLRVSGSNAAGYFRVWKIPKPKRKPGRPRLEECARSSRGTSAGPRGSRKPRVRQRVAKKAKEVWRRSTRGNGTVRRRPRAKDPVRSRAKEEKRAKGMDEGRGRTLKENRPRTREEKRSREEKKHDPEKPVKRSIQRSISVKTDPRPARTKTSTKSESPRSAAAGNL</sequence>
<dbReference type="GeneID" id="105297575"/>
<dbReference type="Proteomes" id="UP000515202">
    <property type="component" value="Unplaced"/>
</dbReference>
<protein>
    <submittedName>
        <fullName evidence="3">Testis-specific H1 histone</fullName>
    </submittedName>
</protein>
<feature type="compositionally biased region" description="Pro residues" evidence="1">
    <location>
        <begin position="53"/>
        <end position="63"/>
    </location>
</feature>
<feature type="compositionally biased region" description="Basic residues" evidence="1">
    <location>
        <begin position="207"/>
        <end position="219"/>
    </location>
</feature>
<dbReference type="KEGG" id="pvp:105297575"/>
<organism evidence="2 3">
    <name type="scientific">Pteropus vampyrus</name>
    <name type="common">Large flying fox</name>
    <dbReference type="NCBI Taxonomy" id="132908"/>
    <lineage>
        <taxon>Eukaryota</taxon>
        <taxon>Metazoa</taxon>
        <taxon>Chordata</taxon>
        <taxon>Craniata</taxon>
        <taxon>Vertebrata</taxon>
        <taxon>Euteleostomi</taxon>
        <taxon>Mammalia</taxon>
        <taxon>Eutheria</taxon>
        <taxon>Laurasiatheria</taxon>
        <taxon>Chiroptera</taxon>
        <taxon>Yinpterochiroptera</taxon>
        <taxon>Pteropodoidea</taxon>
        <taxon>Pteropodidae</taxon>
        <taxon>Pteropodinae</taxon>
        <taxon>Pteropus</taxon>
    </lineage>
</organism>
<name>A0A6P3QPD6_PTEVA</name>
<feature type="region of interest" description="Disordered" evidence="1">
    <location>
        <begin position="42"/>
        <end position="106"/>
    </location>
</feature>
<feature type="compositionally biased region" description="Basic and acidic residues" evidence="1">
    <location>
        <begin position="241"/>
        <end position="291"/>
    </location>
</feature>
<keyword evidence="2" id="KW-1185">Reference proteome</keyword>
<dbReference type="RefSeq" id="XP_011366642.2">
    <property type="nucleotide sequence ID" value="XM_011368340.2"/>
</dbReference>
<feature type="region of interest" description="Disordered" evidence="1">
    <location>
        <begin position="180"/>
        <end position="327"/>
    </location>
</feature>
<dbReference type="OrthoDB" id="9451724at2759"/>
<evidence type="ECO:0000313" key="3">
    <source>
        <dbReference type="RefSeq" id="XP_011366642.2"/>
    </source>
</evidence>
<evidence type="ECO:0000256" key="1">
    <source>
        <dbReference type="SAM" id="MobiDB-lite"/>
    </source>
</evidence>
<proteinExistence type="predicted"/>
<reference evidence="3" key="1">
    <citation type="submission" date="2025-08" db="UniProtKB">
        <authorList>
            <consortium name="RefSeq"/>
        </authorList>
    </citation>
    <scope>IDENTIFICATION</scope>
    <source>
        <tissue evidence="3">Kidney</tissue>
    </source>
</reference>
<gene>
    <name evidence="3" type="primary">LOC105297575</name>
</gene>